<evidence type="ECO:0000256" key="1">
    <source>
        <dbReference type="ARBA" id="ARBA00005898"/>
    </source>
</evidence>
<protein>
    <submittedName>
        <fullName evidence="4">UDP-N-acetylmuramoylalanyl-D-glutamate--2,6-diaminopimelate ligase</fullName>
        <ecNumber evidence="4">6.3.2.13</ecNumber>
    </submittedName>
</protein>
<dbReference type="GO" id="GO:0051301">
    <property type="term" value="P:cell division"/>
    <property type="evidence" value="ECO:0007669"/>
    <property type="project" value="InterPro"/>
</dbReference>
<comment type="similarity">
    <text evidence="1">Belongs to the MurCDEF family. MurE subfamily.</text>
</comment>
<dbReference type="InterPro" id="IPR036565">
    <property type="entry name" value="Mur-like_cat_sf"/>
</dbReference>
<evidence type="ECO:0000313" key="4">
    <source>
        <dbReference type="EMBL" id="VAW32564.1"/>
    </source>
</evidence>
<dbReference type="Gene3D" id="3.40.1190.10">
    <property type="entry name" value="Mur-like, catalytic domain"/>
    <property type="match status" value="1"/>
</dbReference>
<dbReference type="PANTHER" id="PTHR23135">
    <property type="entry name" value="MUR LIGASE FAMILY MEMBER"/>
    <property type="match status" value="1"/>
</dbReference>
<dbReference type="InterPro" id="IPR013221">
    <property type="entry name" value="Mur_ligase_cen"/>
</dbReference>
<dbReference type="EC" id="6.3.2.13" evidence="4"/>
<dbReference type="InterPro" id="IPR004101">
    <property type="entry name" value="Mur_ligase_C"/>
</dbReference>
<dbReference type="GO" id="GO:0008765">
    <property type="term" value="F:UDP-N-acetylmuramoylalanyl-D-glutamate-2,6-diaminopimelate ligase activity"/>
    <property type="evidence" value="ECO:0007669"/>
    <property type="project" value="UniProtKB-EC"/>
</dbReference>
<evidence type="ECO:0000259" key="2">
    <source>
        <dbReference type="Pfam" id="PF02875"/>
    </source>
</evidence>
<dbReference type="AlphaFoldDB" id="A0A3B0VLP3"/>
<dbReference type="InterPro" id="IPR005761">
    <property type="entry name" value="UDP-N-AcMur-Glu-dNH2Pim_ligase"/>
</dbReference>
<gene>
    <name evidence="4" type="ORF">MNBD_CPR01-361</name>
</gene>
<evidence type="ECO:0000259" key="3">
    <source>
        <dbReference type="Pfam" id="PF08245"/>
    </source>
</evidence>
<organism evidence="4">
    <name type="scientific">hydrothermal vent metagenome</name>
    <dbReference type="NCBI Taxonomy" id="652676"/>
    <lineage>
        <taxon>unclassified sequences</taxon>
        <taxon>metagenomes</taxon>
        <taxon>ecological metagenomes</taxon>
    </lineage>
</organism>
<reference evidence="4" key="1">
    <citation type="submission" date="2018-06" db="EMBL/GenBank/DDBJ databases">
        <authorList>
            <person name="Zhirakovskaya E."/>
        </authorList>
    </citation>
    <scope>NUCLEOTIDE SEQUENCE</scope>
</reference>
<name>A0A3B0VLP3_9ZZZZ</name>
<feature type="domain" description="Mur ligase central" evidence="3">
    <location>
        <begin position="52"/>
        <end position="248"/>
    </location>
</feature>
<dbReference type="InterPro" id="IPR036615">
    <property type="entry name" value="Mur_ligase_C_dom_sf"/>
</dbReference>
<dbReference type="SUPFAM" id="SSF53244">
    <property type="entry name" value="MurD-like peptide ligases, peptide-binding domain"/>
    <property type="match status" value="1"/>
</dbReference>
<proteinExistence type="inferred from homology"/>
<dbReference type="Pfam" id="PF08245">
    <property type="entry name" value="Mur_ligase_M"/>
    <property type="match status" value="1"/>
</dbReference>
<keyword evidence="4" id="KW-0436">Ligase</keyword>
<dbReference type="PANTHER" id="PTHR23135:SF4">
    <property type="entry name" value="UDP-N-ACETYLMURAMOYL-L-ALANYL-D-GLUTAMATE--2,6-DIAMINOPIMELATE LIGASE MURE HOMOLOG, CHLOROPLASTIC"/>
    <property type="match status" value="1"/>
</dbReference>
<sequence length="424" mass="47509">MYKLLDTIVRVLKRIIPEPVVIFFRPIYHRTISFLMAVTYGFPAKKLTVIGVTGTKGKSTVAEMLFAILSEEGNNTALASTIRFAIGKESKPNLFKMTLQGRGFIQSFMKKALSRKCTHMVVEITSESVLQARHWFLYLNGLVVTNIQPEHIERHGSFEKYVSAKRTIVRALEKSPKKNRVLVANEDIPETKKFLNAQVTRSIGFSENDLENVISTDTEVSFTYDHTPFVLPIPGKFNAMNALSAIKLADHIGVPREVTVSALKKLVRIPGRVERIEEGQDFIAVVDYAHTPDSLKALYEAFPNHRKICVLGNTGGGRDTWKRGAMGKIADEFCDEIILTNEDPYDEDPRSIVEAMASVMQKKPLIIMDRKDAIRAALRAARTKDAVLISGKGTDPYIMEENGKKTPWSDATVVRDILADIIKK</sequence>
<dbReference type="GO" id="GO:0005524">
    <property type="term" value="F:ATP binding"/>
    <property type="evidence" value="ECO:0007669"/>
    <property type="project" value="InterPro"/>
</dbReference>
<accession>A0A3B0VLP3</accession>
<dbReference type="GO" id="GO:0008360">
    <property type="term" value="P:regulation of cell shape"/>
    <property type="evidence" value="ECO:0007669"/>
    <property type="project" value="InterPro"/>
</dbReference>
<dbReference type="Gene3D" id="3.90.190.20">
    <property type="entry name" value="Mur ligase, C-terminal domain"/>
    <property type="match status" value="1"/>
</dbReference>
<dbReference type="NCBIfam" id="TIGR01085">
    <property type="entry name" value="murE"/>
    <property type="match status" value="1"/>
</dbReference>
<feature type="domain" description="Mur ligase C-terminal" evidence="2">
    <location>
        <begin position="271"/>
        <end position="393"/>
    </location>
</feature>
<dbReference type="Pfam" id="PF02875">
    <property type="entry name" value="Mur_ligase_C"/>
    <property type="match status" value="1"/>
</dbReference>
<dbReference type="SUPFAM" id="SSF53623">
    <property type="entry name" value="MurD-like peptide ligases, catalytic domain"/>
    <property type="match status" value="1"/>
</dbReference>
<dbReference type="GO" id="GO:0005737">
    <property type="term" value="C:cytoplasm"/>
    <property type="evidence" value="ECO:0007669"/>
    <property type="project" value="InterPro"/>
</dbReference>
<dbReference type="EMBL" id="UOEV01000057">
    <property type="protein sequence ID" value="VAW32564.1"/>
    <property type="molecule type" value="Genomic_DNA"/>
</dbReference>